<evidence type="ECO:0000259" key="2">
    <source>
        <dbReference type="SMART" id="SM00922"/>
    </source>
</evidence>
<dbReference type="InterPro" id="IPR013341">
    <property type="entry name" value="Mandelate_racemase_N_dom"/>
</dbReference>
<dbReference type="InterPro" id="IPR036849">
    <property type="entry name" value="Enolase-like_C_sf"/>
</dbReference>
<dbReference type="GO" id="GO:0016829">
    <property type="term" value="F:lyase activity"/>
    <property type="evidence" value="ECO:0007669"/>
    <property type="project" value="UniProtKB-KW"/>
</dbReference>
<evidence type="ECO:0000313" key="3">
    <source>
        <dbReference type="EMBL" id="SVA84196.1"/>
    </source>
</evidence>
<dbReference type="InterPro" id="IPR029017">
    <property type="entry name" value="Enolase-like_N"/>
</dbReference>
<dbReference type="PANTHER" id="PTHR48080">
    <property type="entry name" value="D-GALACTONATE DEHYDRATASE-RELATED"/>
    <property type="match status" value="1"/>
</dbReference>
<sequence>MKITNVSLSVLESDQAVRDFELIKLHGQERERWLHSSGLGPRRSTDSSRQHEFVLHVDTDEGITGHCTAISEGVASLTKRDVEQLRGLVLGENPLHREHLYQKLHQGTRWVYRVAGWAGAFDNCLWDIAGKAADMPVWALIGRVRESIPAYLNIRGATIEEAVEDAQAAVSQGFVSTKDHFYHPHRENIVWLAAIRDAVGPSIDLMHDPVGIYTYDEAVIVGRSLEQLGYRWFEEPIPERSHNRLKQLASELSIPIMANETLMFDVDISAQWMISGATDLIRYNARTGTTAGLKLAHLAELHGTNVEFNGNGGLWGLVHAHLLCSIQNTSYYEYFPGGWHDETGKSMGMTNPVIPVKGRISPPDGPGWGAEWDWDLFNSRVLEVWD</sequence>
<accession>A0A381Z4I7</accession>
<reference evidence="3" key="1">
    <citation type="submission" date="2018-05" db="EMBL/GenBank/DDBJ databases">
        <authorList>
            <person name="Lanie J.A."/>
            <person name="Ng W.-L."/>
            <person name="Kazmierczak K.M."/>
            <person name="Andrzejewski T.M."/>
            <person name="Davidsen T.M."/>
            <person name="Wayne K.J."/>
            <person name="Tettelin H."/>
            <person name="Glass J.I."/>
            <person name="Rusch D."/>
            <person name="Podicherti R."/>
            <person name="Tsui H.-C.T."/>
            <person name="Winkler M.E."/>
        </authorList>
    </citation>
    <scope>NUCLEOTIDE SEQUENCE</scope>
</reference>
<dbReference type="PANTHER" id="PTHR48080:SF2">
    <property type="entry name" value="D-GALACTONATE DEHYDRATASE"/>
    <property type="match status" value="1"/>
</dbReference>
<dbReference type="Pfam" id="PF13378">
    <property type="entry name" value="MR_MLE_C"/>
    <property type="match status" value="1"/>
</dbReference>
<dbReference type="SFLD" id="SFLDS00001">
    <property type="entry name" value="Enolase"/>
    <property type="match status" value="1"/>
</dbReference>
<dbReference type="SUPFAM" id="SSF51604">
    <property type="entry name" value="Enolase C-terminal domain-like"/>
    <property type="match status" value="1"/>
</dbReference>
<dbReference type="Pfam" id="PF02746">
    <property type="entry name" value="MR_MLE_N"/>
    <property type="match status" value="1"/>
</dbReference>
<dbReference type="Gene3D" id="3.20.20.120">
    <property type="entry name" value="Enolase-like C-terminal domain"/>
    <property type="match status" value="1"/>
</dbReference>
<organism evidence="3">
    <name type="scientific">marine metagenome</name>
    <dbReference type="NCBI Taxonomy" id="408172"/>
    <lineage>
        <taxon>unclassified sequences</taxon>
        <taxon>metagenomes</taxon>
        <taxon>ecological metagenomes</taxon>
    </lineage>
</organism>
<name>A0A381Z4I7_9ZZZZ</name>
<dbReference type="InterPro" id="IPR013342">
    <property type="entry name" value="Mandelate_racemase_C"/>
</dbReference>
<dbReference type="AlphaFoldDB" id="A0A381Z4I7"/>
<evidence type="ECO:0000256" key="1">
    <source>
        <dbReference type="ARBA" id="ARBA00023239"/>
    </source>
</evidence>
<dbReference type="InterPro" id="IPR029065">
    <property type="entry name" value="Enolase_C-like"/>
</dbReference>
<protein>
    <recommendedName>
        <fullName evidence="2">Mandelate racemase/muconate lactonizing enzyme C-terminal domain-containing protein</fullName>
    </recommendedName>
</protein>
<gene>
    <name evidence="3" type="ORF">METZ01_LOCUS137050</name>
</gene>
<dbReference type="InterPro" id="IPR034593">
    <property type="entry name" value="DgoD-like"/>
</dbReference>
<dbReference type="SUPFAM" id="SSF54826">
    <property type="entry name" value="Enolase N-terminal domain-like"/>
    <property type="match status" value="1"/>
</dbReference>
<feature type="domain" description="Mandelate racemase/muconate lactonizing enzyme C-terminal" evidence="2">
    <location>
        <begin position="159"/>
        <end position="255"/>
    </location>
</feature>
<dbReference type="EMBL" id="UINC01019932">
    <property type="protein sequence ID" value="SVA84196.1"/>
    <property type="molecule type" value="Genomic_DNA"/>
</dbReference>
<proteinExistence type="predicted"/>
<keyword evidence="1" id="KW-0456">Lyase</keyword>
<dbReference type="Gene3D" id="3.30.390.10">
    <property type="entry name" value="Enolase-like, N-terminal domain"/>
    <property type="match status" value="1"/>
</dbReference>
<dbReference type="SMART" id="SM00922">
    <property type="entry name" value="MR_MLE"/>
    <property type="match status" value="1"/>
</dbReference>